<evidence type="ECO:0000313" key="2">
    <source>
        <dbReference type="EMBL" id="MFC7411500.1"/>
    </source>
</evidence>
<evidence type="ECO:0000313" key="3">
    <source>
        <dbReference type="Proteomes" id="UP001596501"/>
    </source>
</evidence>
<feature type="transmembrane region" description="Helical" evidence="1">
    <location>
        <begin position="197"/>
        <end position="216"/>
    </location>
</feature>
<feature type="transmembrane region" description="Helical" evidence="1">
    <location>
        <begin position="222"/>
        <end position="240"/>
    </location>
</feature>
<feature type="transmembrane region" description="Helical" evidence="1">
    <location>
        <begin position="21"/>
        <end position="41"/>
    </location>
</feature>
<dbReference type="PANTHER" id="PTHR37314">
    <property type="entry name" value="SLR0142 PROTEIN"/>
    <property type="match status" value="1"/>
</dbReference>
<dbReference type="Proteomes" id="UP001596501">
    <property type="component" value="Unassembled WGS sequence"/>
</dbReference>
<accession>A0ABW2QQ49</accession>
<gene>
    <name evidence="2" type="ORF">ACFQPB_21805</name>
</gene>
<keyword evidence="3" id="KW-1185">Reference proteome</keyword>
<protein>
    <submittedName>
        <fullName evidence="2">YoaK family protein</fullName>
    </submittedName>
</protein>
<comment type="caution">
    <text evidence="2">The sequence shown here is derived from an EMBL/GenBank/DDBJ whole genome shotgun (WGS) entry which is preliminary data.</text>
</comment>
<dbReference type="InterPro" id="IPR010699">
    <property type="entry name" value="DUF1275"/>
</dbReference>
<feature type="transmembrane region" description="Helical" evidence="1">
    <location>
        <begin position="127"/>
        <end position="147"/>
    </location>
</feature>
<keyword evidence="1" id="KW-0472">Membrane</keyword>
<reference evidence="3" key="1">
    <citation type="journal article" date="2019" name="Int. J. Syst. Evol. Microbiol.">
        <title>The Global Catalogue of Microorganisms (GCM) 10K type strain sequencing project: providing services to taxonomists for standard genome sequencing and annotation.</title>
        <authorList>
            <consortium name="The Broad Institute Genomics Platform"/>
            <consortium name="The Broad Institute Genome Sequencing Center for Infectious Disease"/>
            <person name="Wu L."/>
            <person name="Ma J."/>
        </authorList>
    </citation>
    <scope>NUCLEOTIDE SEQUENCE [LARGE SCALE GENOMIC DNA]</scope>
    <source>
        <strain evidence="3">CGMCC 1.12371</strain>
    </source>
</reference>
<dbReference type="PANTHER" id="PTHR37314:SF4">
    <property type="entry name" value="UPF0700 TRANSMEMBRANE PROTEIN YOAK"/>
    <property type="match status" value="1"/>
</dbReference>
<keyword evidence="1" id="KW-0812">Transmembrane</keyword>
<sequence>MPLLTLQQLAARERTRQRNRQLGGLLAFMAGAINAGGFLAVQRYTSHMTGVVSSIADDLVLGQGLLVLAGVGSLLAFIAGAAVTAILINWARRRQMQGEYALSLLLEAALLLLFGLLGANLNELIEVFMPTTVLLLCFIMGLQNAIVTKISQAEIRTTHMTGVITDLGIELGRLLYWNRSHTPGGEPVRANRDRLRILSLILGLFFAGGLVGAWAFKTVGYGAVLPLAAVLAVVALPPLLHDVRERCTPS</sequence>
<evidence type="ECO:0000256" key="1">
    <source>
        <dbReference type="SAM" id="Phobius"/>
    </source>
</evidence>
<keyword evidence="1" id="KW-1133">Transmembrane helix</keyword>
<feature type="transmembrane region" description="Helical" evidence="1">
    <location>
        <begin position="100"/>
        <end position="121"/>
    </location>
</feature>
<name>A0ABW2QQ49_9BURK</name>
<feature type="transmembrane region" description="Helical" evidence="1">
    <location>
        <begin position="61"/>
        <end position="88"/>
    </location>
</feature>
<dbReference type="EMBL" id="JBHTCA010000034">
    <property type="protein sequence ID" value="MFC7411500.1"/>
    <property type="molecule type" value="Genomic_DNA"/>
</dbReference>
<proteinExistence type="predicted"/>
<organism evidence="2 3">
    <name type="scientific">Hydrogenophaga atypica</name>
    <dbReference type="NCBI Taxonomy" id="249409"/>
    <lineage>
        <taxon>Bacteria</taxon>
        <taxon>Pseudomonadati</taxon>
        <taxon>Pseudomonadota</taxon>
        <taxon>Betaproteobacteria</taxon>
        <taxon>Burkholderiales</taxon>
        <taxon>Comamonadaceae</taxon>
        <taxon>Hydrogenophaga</taxon>
    </lineage>
</organism>
<dbReference type="Pfam" id="PF06912">
    <property type="entry name" value="DUF1275"/>
    <property type="match status" value="1"/>
</dbReference>
<dbReference type="RefSeq" id="WP_382228005.1">
    <property type="nucleotide sequence ID" value="NZ_JBHTCA010000034.1"/>
</dbReference>